<organism evidence="1 2">
    <name type="scientific">Phaseolus coccineus</name>
    <name type="common">Scarlet runner bean</name>
    <name type="synonym">Phaseolus multiflorus</name>
    <dbReference type="NCBI Taxonomy" id="3886"/>
    <lineage>
        <taxon>Eukaryota</taxon>
        <taxon>Viridiplantae</taxon>
        <taxon>Streptophyta</taxon>
        <taxon>Embryophyta</taxon>
        <taxon>Tracheophyta</taxon>
        <taxon>Spermatophyta</taxon>
        <taxon>Magnoliopsida</taxon>
        <taxon>eudicotyledons</taxon>
        <taxon>Gunneridae</taxon>
        <taxon>Pentapetalae</taxon>
        <taxon>rosids</taxon>
        <taxon>fabids</taxon>
        <taxon>Fabales</taxon>
        <taxon>Fabaceae</taxon>
        <taxon>Papilionoideae</taxon>
        <taxon>50 kb inversion clade</taxon>
        <taxon>NPAAA clade</taxon>
        <taxon>indigoferoid/millettioid clade</taxon>
        <taxon>Phaseoleae</taxon>
        <taxon>Phaseolus</taxon>
    </lineage>
</organism>
<gene>
    <name evidence="1" type="ORF">VNO80_06663</name>
</gene>
<reference evidence="1 2" key="1">
    <citation type="submission" date="2024-01" db="EMBL/GenBank/DDBJ databases">
        <title>The genomes of 5 underutilized Papilionoideae crops provide insights into root nodulation and disease resistanc.</title>
        <authorList>
            <person name="Jiang F."/>
        </authorList>
    </citation>
    <scope>NUCLEOTIDE SEQUENCE [LARGE SCALE GENOMIC DNA]</scope>
    <source>
        <strain evidence="1">JINMINGXINNONG_FW02</strain>
        <tissue evidence="1">Leaves</tissue>
    </source>
</reference>
<sequence>MEVNLDDSSREIVVGHYGAGLQIQVLEMVEEKGRKGKRVVVEGGGERKKREKGDSGRLRKLVVNEF</sequence>
<proteinExistence type="predicted"/>
<evidence type="ECO:0000313" key="1">
    <source>
        <dbReference type="EMBL" id="KAK7373263.1"/>
    </source>
</evidence>
<protein>
    <submittedName>
        <fullName evidence="1">Uncharacterized protein</fullName>
    </submittedName>
</protein>
<evidence type="ECO:0000313" key="2">
    <source>
        <dbReference type="Proteomes" id="UP001374584"/>
    </source>
</evidence>
<dbReference type="Proteomes" id="UP001374584">
    <property type="component" value="Unassembled WGS sequence"/>
</dbReference>
<comment type="caution">
    <text evidence="1">The sequence shown here is derived from an EMBL/GenBank/DDBJ whole genome shotgun (WGS) entry which is preliminary data.</text>
</comment>
<keyword evidence="2" id="KW-1185">Reference proteome</keyword>
<accession>A0AAN9RP18</accession>
<dbReference type="AlphaFoldDB" id="A0AAN9RP18"/>
<dbReference type="EMBL" id="JAYMYR010000003">
    <property type="protein sequence ID" value="KAK7373263.1"/>
    <property type="molecule type" value="Genomic_DNA"/>
</dbReference>
<name>A0AAN9RP18_PHACN</name>